<evidence type="ECO:0000313" key="2">
    <source>
        <dbReference type="EMBL" id="KKN49364.1"/>
    </source>
</evidence>
<gene>
    <name evidence="2" type="ORF">LCGC14_0643400</name>
    <name evidence="1" type="ORF">LCGC14_1268520</name>
</gene>
<name>A0A0F9R3L7_9ZZZZ</name>
<organism evidence="2">
    <name type="scientific">marine sediment metagenome</name>
    <dbReference type="NCBI Taxonomy" id="412755"/>
    <lineage>
        <taxon>unclassified sequences</taxon>
        <taxon>metagenomes</taxon>
        <taxon>ecological metagenomes</taxon>
    </lineage>
</organism>
<dbReference type="EMBL" id="LAZR01001171">
    <property type="protein sequence ID" value="KKN49364.1"/>
    <property type="molecule type" value="Genomic_DNA"/>
</dbReference>
<comment type="caution">
    <text evidence="2">The sequence shown here is derived from an EMBL/GenBank/DDBJ whole genome shotgun (WGS) entry which is preliminary data.</text>
</comment>
<sequence>MTKPTVDAKTTTEYAEGRQAFLDEKPNKVCPYDGHGRGNNERYRWFAGWFDAKYKPLFDRLDATWGL</sequence>
<protein>
    <submittedName>
        <fullName evidence="2">Uncharacterized protein</fullName>
    </submittedName>
</protein>
<evidence type="ECO:0000313" key="1">
    <source>
        <dbReference type="EMBL" id="KKM87475.1"/>
    </source>
</evidence>
<dbReference type="AlphaFoldDB" id="A0A0F9R3L7"/>
<reference evidence="2" key="1">
    <citation type="journal article" date="2015" name="Nature">
        <title>Complex archaea that bridge the gap between prokaryotes and eukaryotes.</title>
        <authorList>
            <person name="Spang A."/>
            <person name="Saw J.H."/>
            <person name="Jorgensen S.L."/>
            <person name="Zaremba-Niedzwiedzka K."/>
            <person name="Martijn J."/>
            <person name="Lind A.E."/>
            <person name="van Eijk R."/>
            <person name="Schleper C."/>
            <person name="Guy L."/>
            <person name="Ettema T.J."/>
        </authorList>
    </citation>
    <scope>NUCLEOTIDE SEQUENCE</scope>
</reference>
<dbReference type="EMBL" id="LAZR01007096">
    <property type="protein sequence ID" value="KKM87475.1"/>
    <property type="molecule type" value="Genomic_DNA"/>
</dbReference>
<proteinExistence type="predicted"/>
<dbReference type="Pfam" id="PF04957">
    <property type="entry name" value="RMF"/>
    <property type="match status" value="1"/>
</dbReference>
<dbReference type="InterPro" id="IPR007040">
    <property type="entry name" value="Ribosome_modulation_factor"/>
</dbReference>
<accession>A0A0F9R3L7</accession>